<keyword evidence="1" id="KW-0479">Metal-binding</keyword>
<dbReference type="PROSITE" id="PS50048">
    <property type="entry name" value="ZN2_CY6_FUNGAL_2"/>
    <property type="match status" value="1"/>
</dbReference>
<name>F4RX50_MELLP</name>
<gene>
    <name evidence="4" type="ORF">MELLADRAFT_90503</name>
</gene>
<proteinExistence type="predicted"/>
<dbReference type="InterPro" id="IPR050987">
    <property type="entry name" value="AtrR-like"/>
</dbReference>
<dbReference type="CDD" id="cd12148">
    <property type="entry name" value="fungal_TF_MHR"/>
    <property type="match status" value="1"/>
</dbReference>
<dbReference type="GO" id="GO:0000981">
    <property type="term" value="F:DNA-binding transcription factor activity, RNA polymerase II-specific"/>
    <property type="evidence" value="ECO:0007669"/>
    <property type="project" value="InterPro"/>
</dbReference>
<dbReference type="PANTHER" id="PTHR46910">
    <property type="entry name" value="TRANSCRIPTION FACTOR PDR1"/>
    <property type="match status" value="1"/>
</dbReference>
<dbReference type="Pfam" id="PF04082">
    <property type="entry name" value="Fungal_trans"/>
    <property type="match status" value="1"/>
</dbReference>
<dbReference type="PANTHER" id="PTHR46910:SF1">
    <property type="entry name" value="MISCELLANEOUS ZN(II)2CYS6 TRANSCRIPTION FACTOR (EUROFUNG)-RELATED"/>
    <property type="match status" value="1"/>
</dbReference>
<dbReference type="EMBL" id="GL883127">
    <property type="protein sequence ID" value="EGG02903.1"/>
    <property type="molecule type" value="Genomic_DNA"/>
</dbReference>
<dbReference type="InParanoid" id="F4RX50"/>
<dbReference type="RefSeq" id="XP_007413696.1">
    <property type="nucleotide sequence ID" value="XM_007413634.1"/>
</dbReference>
<dbReference type="VEuPathDB" id="FungiDB:MELLADRAFT_90503"/>
<protein>
    <recommendedName>
        <fullName evidence="3">Zn(2)-C6 fungal-type domain-containing protein</fullName>
    </recommendedName>
</protein>
<dbReference type="SMART" id="SM00066">
    <property type="entry name" value="GAL4"/>
    <property type="match status" value="1"/>
</dbReference>
<reference evidence="5" key="1">
    <citation type="journal article" date="2011" name="Proc. Natl. Acad. Sci. U.S.A.">
        <title>Obligate biotrophy features unraveled by the genomic analysis of rust fungi.</title>
        <authorList>
            <person name="Duplessis S."/>
            <person name="Cuomo C.A."/>
            <person name="Lin Y.-C."/>
            <person name="Aerts A."/>
            <person name="Tisserant E."/>
            <person name="Veneault-Fourrey C."/>
            <person name="Joly D.L."/>
            <person name="Hacquard S."/>
            <person name="Amselem J."/>
            <person name="Cantarel B.L."/>
            <person name="Chiu R."/>
            <person name="Coutinho P.M."/>
            <person name="Feau N."/>
            <person name="Field M."/>
            <person name="Frey P."/>
            <person name="Gelhaye E."/>
            <person name="Goldberg J."/>
            <person name="Grabherr M.G."/>
            <person name="Kodira C.D."/>
            <person name="Kohler A."/>
            <person name="Kuees U."/>
            <person name="Lindquist E.A."/>
            <person name="Lucas S.M."/>
            <person name="Mago R."/>
            <person name="Mauceli E."/>
            <person name="Morin E."/>
            <person name="Murat C."/>
            <person name="Pangilinan J.L."/>
            <person name="Park R."/>
            <person name="Pearson M."/>
            <person name="Quesneville H."/>
            <person name="Rouhier N."/>
            <person name="Sakthikumar S."/>
            <person name="Salamov A.A."/>
            <person name="Schmutz J."/>
            <person name="Selles B."/>
            <person name="Shapiro H."/>
            <person name="Tanguay P."/>
            <person name="Tuskan G.A."/>
            <person name="Henrissat B."/>
            <person name="Van de Peer Y."/>
            <person name="Rouze P."/>
            <person name="Ellis J.G."/>
            <person name="Dodds P.N."/>
            <person name="Schein J.E."/>
            <person name="Zhong S."/>
            <person name="Hamelin R.C."/>
            <person name="Grigoriev I.V."/>
            <person name="Szabo L.J."/>
            <person name="Martin F."/>
        </authorList>
    </citation>
    <scope>NUCLEOTIDE SEQUENCE [LARGE SCALE GENOMIC DNA]</scope>
    <source>
        <strain evidence="5">98AG31 / pathotype 3-4-7</strain>
    </source>
</reference>
<dbReference type="HOGENOM" id="CLU_344542_0_0_1"/>
<dbReference type="Pfam" id="PF00172">
    <property type="entry name" value="Zn_clus"/>
    <property type="match status" value="1"/>
</dbReference>
<evidence type="ECO:0000313" key="5">
    <source>
        <dbReference type="Proteomes" id="UP000001072"/>
    </source>
</evidence>
<evidence type="ECO:0000256" key="2">
    <source>
        <dbReference type="ARBA" id="ARBA00023242"/>
    </source>
</evidence>
<dbReference type="AlphaFoldDB" id="F4RX50"/>
<dbReference type="STRING" id="747676.F4RX50"/>
<dbReference type="InterPro" id="IPR007219">
    <property type="entry name" value="XnlR_reg_dom"/>
</dbReference>
<evidence type="ECO:0000259" key="3">
    <source>
        <dbReference type="PROSITE" id="PS50048"/>
    </source>
</evidence>
<dbReference type="eggNOG" id="ENOG502QSY2">
    <property type="taxonomic scope" value="Eukaryota"/>
</dbReference>
<sequence>MDNNGLGLASSNHSTLADWTPFSDMDPEGQEIKRVRHRVPRACDGCRKMKTKCIVLHSIPCETCKHASRPCTFDAIGVKRERPPTKREVHRMNTRIRSLEKVLKALVPNIDLNSLTFSHEHLQPTLDSPKLARSSQTTVKRVLDSNTPQTESNALCDLDEVFRSIAHLRITPTDYLEHCQSGDIPVRSAPGRWEKPDGSGEPDLAYYMANENRSIVERTIELHHYRSVPNEYYYPPPDLAESLIDLYFEKVHPYEYILHKGEFMRVYNTGLVQTDHAFRALCYAIFAAASRFSSDFRVAPPLDDMKVDRQAAGAVYAAASNSLLTPYTLPPTLFDLQAMAVLSYFLIGTSSPMTAWFSTGGFLRRAQDVGTHLAGTPRWETSIMKDQLRKRAFWFLRFRELQLSTSLGRASIMRHSPITITNPIIVDDERLSQFCEEYAGQEPQFVQELSQNNQILFLTTRANKANLAFYHLHYQFSRSLNTLSALKIIPGSKACDWDRSFVQEIAQSIDIYVHREIPNDARWDPETSDEVDLVTTSRFECLLAYLKIFVHRHLIATHPQRELVACLAASKMMLNVIDHLNNRGLLELSAAWMPYLITSAALTFTFAVSTRHEFLTASDRAESYANAYRCLNILAASAPTTFQAEKLHASFEYLLKCCDEEILNPGSTLFGSLTDRGASETLPTSFCSSSDTGIAQTSCAPNELLPISATAPGAPSVSANGSAGAVFLNGSDVSVLPLTLELLNLATPQLDASLFQFPGTAFDVPAPWEAPQWIPVFESNPSLPAGYNGFIPSTGTGLNFGDGDHKACNASPLPDWPGRPL</sequence>
<dbReference type="KEGG" id="mlr:MELLADRAFT_90503"/>
<organism evidence="5">
    <name type="scientific">Melampsora larici-populina (strain 98AG31 / pathotype 3-4-7)</name>
    <name type="common">Poplar leaf rust fungus</name>
    <dbReference type="NCBI Taxonomy" id="747676"/>
    <lineage>
        <taxon>Eukaryota</taxon>
        <taxon>Fungi</taxon>
        <taxon>Dikarya</taxon>
        <taxon>Basidiomycota</taxon>
        <taxon>Pucciniomycotina</taxon>
        <taxon>Pucciniomycetes</taxon>
        <taxon>Pucciniales</taxon>
        <taxon>Melampsoraceae</taxon>
        <taxon>Melampsora</taxon>
    </lineage>
</organism>
<evidence type="ECO:0000256" key="1">
    <source>
        <dbReference type="ARBA" id="ARBA00022723"/>
    </source>
</evidence>
<dbReference type="Proteomes" id="UP000001072">
    <property type="component" value="Unassembled WGS sequence"/>
</dbReference>
<dbReference type="SUPFAM" id="SSF57701">
    <property type="entry name" value="Zn2/Cys6 DNA-binding domain"/>
    <property type="match status" value="1"/>
</dbReference>
<dbReference type="OrthoDB" id="2503714at2759"/>
<accession>F4RX50</accession>
<feature type="domain" description="Zn(2)-C6 fungal-type" evidence="3">
    <location>
        <begin position="42"/>
        <end position="73"/>
    </location>
</feature>
<dbReference type="CDD" id="cd00067">
    <property type="entry name" value="GAL4"/>
    <property type="match status" value="1"/>
</dbReference>
<dbReference type="GeneID" id="18935592"/>
<dbReference type="GO" id="GO:0008270">
    <property type="term" value="F:zinc ion binding"/>
    <property type="evidence" value="ECO:0007669"/>
    <property type="project" value="InterPro"/>
</dbReference>
<dbReference type="GO" id="GO:0006351">
    <property type="term" value="P:DNA-templated transcription"/>
    <property type="evidence" value="ECO:0007669"/>
    <property type="project" value="InterPro"/>
</dbReference>
<dbReference type="PROSITE" id="PS00463">
    <property type="entry name" value="ZN2_CY6_FUNGAL_1"/>
    <property type="match status" value="1"/>
</dbReference>
<keyword evidence="2" id="KW-0539">Nucleus</keyword>
<dbReference type="GO" id="GO:0003677">
    <property type="term" value="F:DNA binding"/>
    <property type="evidence" value="ECO:0007669"/>
    <property type="project" value="InterPro"/>
</dbReference>
<dbReference type="Gene3D" id="4.10.240.10">
    <property type="entry name" value="Zn(2)-C6 fungal-type DNA-binding domain"/>
    <property type="match status" value="1"/>
</dbReference>
<dbReference type="InterPro" id="IPR036864">
    <property type="entry name" value="Zn2-C6_fun-type_DNA-bd_sf"/>
</dbReference>
<dbReference type="InterPro" id="IPR001138">
    <property type="entry name" value="Zn2Cys6_DnaBD"/>
</dbReference>
<evidence type="ECO:0000313" key="4">
    <source>
        <dbReference type="EMBL" id="EGG02903.1"/>
    </source>
</evidence>
<keyword evidence="5" id="KW-1185">Reference proteome</keyword>